<dbReference type="Pfam" id="PF13551">
    <property type="entry name" value="HTH_29"/>
    <property type="match status" value="1"/>
</dbReference>
<reference evidence="1" key="1">
    <citation type="submission" date="2020-02" db="EMBL/GenBank/DDBJ databases">
        <authorList>
            <person name="Meier V. D."/>
        </authorList>
    </citation>
    <scope>NUCLEOTIDE SEQUENCE</scope>
    <source>
        <strain evidence="1">AVDCRST_MAG58</strain>
    </source>
</reference>
<dbReference type="AlphaFoldDB" id="A0A6J4RQ05"/>
<accession>A0A6J4RQ05</accession>
<name>A0A6J4RQ05_9ACTN</name>
<organism evidence="1">
    <name type="scientific">uncultured Rubrobacteraceae bacterium</name>
    <dbReference type="NCBI Taxonomy" id="349277"/>
    <lineage>
        <taxon>Bacteria</taxon>
        <taxon>Bacillati</taxon>
        <taxon>Actinomycetota</taxon>
        <taxon>Rubrobacteria</taxon>
        <taxon>Rubrobacterales</taxon>
        <taxon>Rubrobacteraceae</taxon>
        <taxon>environmental samples</taxon>
    </lineage>
</organism>
<sequence>MFVSIRKKKYPVILTQTERDNLKSLIAANTVPARKLTHARILLKADQGSEGPGWVDEQVADAVEVSQPTVCRVRKQYVEEGLQAVLNRRPPNREYHRKLVRDSAEQEGLTDMNQAEVEAEIAAARSERARR</sequence>
<protein>
    <recommendedName>
        <fullName evidence="2">Helix-turn-helix domain-containing protein</fullName>
    </recommendedName>
</protein>
<evidence type="ECO:0008006" key="2">
    <source>
        <dbReference type="Google" id="ProtNLM"/>
    </source>
</evidence>
<proteinExistence type="predicted"/>
<evidence type="ECO:0000313" key="1">
    <source>
        <dbReference type="EMBL" id="CAA9472027.1"/>
    </source>
</evidence>
<dbReference type="EMBL" id="CADCVF010000082">
    <property type="protein sequence ID" value="CAA9472027.1"/>
    <property type="molecule type" value="Genomic_DNA"/>
</dbReference>
<gene>
    <name evidence="1" type="ORF">AVDCRST_MAG58-3990</name>
</gene>